<feature type="region of interest" description="Disordered" evidence="1">
    <location>
        <begin position="420"/>
        <end position="465"/>
    </location>
</feature>
<feature type="compositionally biased region" description="Low complexity" evidence="1">
    <location>
        <begin position="637"/>
        <end position="653"/>
    </location>
</feature>
<evidence type="ECO:0000313" key="8">
    <source>
        <dbReference type="EMBL" id="CAL6104968.1"/>
    </source>
</evidence>
<keyword evidence="2" id="KW-0472">Membrane</keyword>
<organism evidence="4">
    <name type="scientific">Hexamita inflata</name>
    <dbReference type="NCBI Taxonomy" id="28002"/>
    <lineage>
        <taxon>Eukaryota</taxon>
        <taxon>Metamonada</taxon>
        <taxon>Diplomonadida</taxon>
        <taxon>Hexamitidae</taxon>
        <taxon>Hexamitinae</taxon>
        <taxon>Hexamita</taxon>
    </lineage>
</organism>
<evidence type="ECO:0000313" key="6">
    <source>
        <dbReference type="EMBL" id="CAL6095258.1"/>
    </source>
</evidence>
<reference evidence="6 9" key="2">
    <citation type="submission" date="2024-07" db="EMBL/GenBank/DDBJ databases">
        <authorList>
            <person name="Akdeniz Z."/>
        </authorList>
    </citation>
    <scope>NUCLEOTIDE SEQUENCE [LARGE SCALE GENOMIC DNA]</scope>
</reference>
<dbReference type="EMBL" id="CATOUU010001018">
    <property type="protein sequence ID" value="CAI9967256.1"/>
    <property type="molecule type" value="Genomic_DNA"/>
</dbReference>
<sequence length="992" mass="104897">MGFVQRRGFGLVGDVDGFGVLVDVVGFRRLVRFLVFVDLRANRLAPGSATPGPGPARRSPGLRRAAGVLPCAVSPAGLLRARGPRRAAFQRLQVLDASGGLWSPGLPGRGLAAGVRRGELALKKAPRPEPGGGFRAGRGSPSAGLLRRLLLPGVRGFLLRGRGLPRGSATGLRFARNLELPLLGRVICARRPGLHLAFKEANGFRPEARVWPHWRRGRVRHSGGRRGLPPAGALLGVRGSPQQNRLASGSATPGPGPARRSPGLRRAAGVLPRVVSPAGFLRVRGPRRAAFQRLQVLDAGGGLWSPGLPGRGLAAAVPRGELALKKAQPPEPGGGFRAGRGSPSAGLLRRLLLPGVRGFLLRGRGLPRGSATGLRFARNLELPLLGRVICARRPGLHLAFKEANGFRPEARVWPHWRRGRVPRAGGRRGPPPAGALPGVRGPPQQNRLAPGSTIPGPGPARRSPGLRRAAGVLPCVVSPAGLLRVRGPRRAAFQRLEVLDASGGLWSPGLPGRGFAAGVPRGELALKKAQPPEPGGGFRAGRGSPSAGLLRRLLLPGVRGFLLRGRGLLRGSATGLRFARNLELPLLGRVICTRRPGLHLAFKEANGFRPEARVWPHWRRGRVRRSGGRRGPPPAGALPGVRGPPQQNRLAPGPATPGPGPARRSPGLRRAAGVLPCAVSPAGLLRVRGPRRAAFQRLQVLDASGGLWSPGLPGRGFAAGVRRGELALKKAQPPEPGGGFRAGRGSPSAGLLRRLLLPGVRGFLLRGRGLPRGSATGLRFARNLELPLPGRVICARRPGLRSVFGEANGFRPEARVWSRWRRGRVRRSGGRRGPPPAGALPGVRGPPQQNRLAPGSTIPGPGPARRSPGLRRAAGVLPCAVSPAGLLRVRGPRRAAFQRLEALDASGGLWSPGLPGRGLAAGVRRGELALKKAQPPEPGGGFRAGHEYLSSILNLSIFLLFMNFANYWVRYNFNMIYMDFTEVQFDIIIAGF</sequence>
<gene>
    <name evidence="4" type="ORF">HINF_LOCUS12258</name>
    <name evidence="5" type="ORF">HINF_LOCUS54901</name>
    <name evidence="6" type="ORF">HINF_LOCUS67863</name>
    <name evidence="3" type="ORF">HINF_LOCUS712</name>
    <name evidence="7" type="ORF">HINF_LOCUS72079</name>
    <name evidence="8" type="ORF">HINF_LOCUS73037</name>
</gene>
<evidence type="ECO:0000313" key="4">
    <source>
        <dbReference type="EMBL" id="CAI9924613.1"/>
    </source>
</evidence>
<evidence type="ECO:0000313" key="9">
    <source>
        <dbReference type="Proteomes" id="UP001642409"/>
    </source>
</evidence>
<evidence type="ECO:0000313" key="5">
    <source>
        <dbReference type="EMBL" id="CAI9967256.1"/>
    </source>
</evidence>
<evidence type="ECO:0000256" key="1">
    <source>
        <dbReference type="SAM" id="MobiDB-lite"/>
    </source>
</evidence>
<dbReference type="Proteomes" id="UP001642409">
    <property type="component" value="Unassembled WGS sequence"/>
</dbReference>
<keyword evidence="2" id="KW-0812">Transmembrane</keyword>
<comment type="caution">
    <text evidence="4">The sequence shown here is derived from an EMBL/GenBank/DDBJ whole genome shotgun (WGS) entry which is preliminary data.</text>
</comment>
<feature type="transmembrane region" description="Helical" evidence="2">
    <location>
        <begin position="948"/>
        <end position="969"/>
    </location>
</feature>
<proteinExistence type="predicted"/>
<name>A0AA86TXF6_9EUKA</name>
<evidence type="ECO:0000313" key="7">
    <source>
        <dbReference type="EMBL" id="CAL6103302.1"/>
    </source>
</evidence>
<dbReference type="EMBL" id="CAXDID020000590">
    <property type="protein sequence ID" value="CAL6104968.1"/>
    <property type="molecule type" value="Genomic_DNA"/>
</dbReference>
<dbReference type="EMBL" id="CAXDID020000474">
    <property type="protein sequence ID" value="CAL6095258.1"/>
    <property type="molecule type" value="Genomic_DNA"/>
</dbReference>
<accession>A0AA86TXF6</accession>
<keyword evidence="9" id="KW-1185">Reference proteome</keyword>
<feature type="region of interest" description="Disordered" evidence="1">
    <location>
        <begin position="220"/>
        <end position="265"/>
    </location>
</feature>
<dbReference type="EMBL" id="CATOUU010000317">
    <property type="protein sequence ID" value="CAI9924613.1"/>
    <property type="molecule type" value="Genomic_DNA"/>
</dbReference>
<evidence type="ECO:0000256" key="2">
    <source>
        <dbReference type="SAM" id="Phobius"/>
    </source>
</evidence>
<protein>
    <submittedName>
        <fullName evidence="6">Hypothetical_protein</fullName>
    </submittedName>
</protein>
<reference evidence="4" key="1">
    <citation type="submission" date="2023-06" db="EMBL/GenBank/DDBJ databases">
        <authorList>
            <person name="Kurt Z."/>
        </authorList>
    </citation>
    <scope>NUCLEOTIDE SEQUENCE</scope>
</reference>
<feature type="region of interest" description="Disordered" evidence="1">
    <location>
        <begin position="824"/>
        <end position="868"/>
    </location>
</feature>
<feature type="compositionally biased region" description="Polar residues" evidence="1">
    <location>
        <begin position="240"/>
        <end position="251"/>
    </location>
</feature>
<dbReference type="AlphaFoldDB" id="A0AA86TXF6"/>
<dbReference type="EMBL" id="CATOUU010000018">
    <property type="protein sequence ID" value="CAI9913067.1"/>
    <property type="molecule type" value="Genomic_DNA"/>
</dbReference>
<evidence type="ECO:0000313" key="3">
    <source>
        <dbReference type="EMBL" id="CAI9913067.1"/>
    </source>
</evidence>
<dbReference type="EMBL" id="CAXDID020000565">
    <property type="protein sequence ID" value="CAL6103302.1"/>
    <property type="molecule type" value="Genomic_DNA"/>
</dbReference>
<keyword evidence="2" id="KW-1133">Transmembrane helix</keyword>
<feature type="region of interest" description="Disordered" evidence="1">
    <location>
        <begin position="622"/>
        <end position="668"/>
    </location>
</feature>